<protein>
    <submittedName>
        <fullName evidence="1">Uncharacterized protein</fullName>
    </submittedName>
</protein>
<dbReference type="PANTHER" id="PTHR39757">
    <property type="match status" value="1"/>
</dbReference>
<sequence length="186" mass="20961">MLRPIPVALASCTRLAFGAASVKLLEYEVGGARISVQTAYGVEDEVENNPYDPSLMVFMYYRDYMKQKVQSLDTEYPTFLYGMPMSPSGVFLEETCLASRDAMPFDLLKKKLMSRLETMKQKNLAFGTAASMVHSATGYSVLRSLTEAPKYASTIIKLLEQDNYSKRVGTHERIVENISMQVWNIL</sequence>
<proteinExistence type="predicted"/>
<reference evidence="1 2" key="1">
    <citation type="journal article" date="2020" name="IScience">
        <title>Genome Sequencing of the Endangered Kingdonia uniflora (Circaeasteraceae, Ranunculales) Reveals Potential Mechanisms of Evolutionary Specialization.</title>
        <authorList>
            <person name="Sun Y."/>
            <person name="Deng T."/>
            <person name="Zhang A."/>
            <person name="Moore M.J."/>
            <person name="Landis J.B."/>
            <person name="Lin N."/>
            <person name="Zhang H."/>
            <person name="Zhang X."/>
            <person name="Huang J."/>
            <person name="Zhang X."/>
            <person name="Sun H."/>
            <person name="Wang H."/>
        </authorList>
    </citation>
    <scope>NUCLEOTIDE SEQUENCE [LARGE SCALE GENOMIC DNA]</scope>
    <source>
        <strain evidence="1">TB1705</strain>
        <tissue evidence="1">Leaf</tissue>
    </source>
</reference>
<gene>
    <name evidence="1" type="ORF">GIB67_002276</name>
</gene>
<evidence type="ECO:0000313" key="2">
    <source>
        <dbReference type="Proteomes" id="UP000541444"/>
    </source>
</evidence>
<dbReference type="OrthoDB" id="2015447at2759"/>
<evidence type="ECO:0000313" key="1">
    <source>
        <dbReference type="EMBL" id="KAF6134875.1"/>
    </source>
</evidence>
<name>A0A7J7KWW0_9MAGN</name>
<dbReference type="PANTHER" id="PTHR39757:SF3">
    <property type="entry name" value="LYCOPENE EPSILON CYCLASE, CHLOROPLASTIC"/>
    <property type="match status" value="1"/>
</dbReference>
<accession>A0A7J7KWW0</accession>
<comment type="caution">
    <text evidence="1">The sequence shown here is derived from an EMBL/GenBank/DDBJ whole genome shotgun (WGS) entry which is preliminary data.</text>
</comment>
<dbReference type="Proteomes" id="UP000541444">
    <property type="component" value="Unassembled WGS sequence"/>
</dbReference>
<dbReference type="EMBL" id="JACGCM010002827">
    <property type="protein sequence ID" value="KAF6134875.1"/>
    <property type="molecule type" value="Genomic_DNA"/>
</dbReference>
<keyword evidence="2" id="KW-1185">Reference proteome</keyword>
<dbReference type="Pfam" id="PF05834">
    <property type="entry name" value="Lycopene_cycl"/>
    <property type="match status" value="1"/>
</dbReference>
<organism evidence="1 2">
    <name type="scientific">Kingdonia uniflora</name>
    <dbReference type="NCBI Taxonomy" id="39325"/>
    <lineage>
        <taxon>Eukaryota</taxon>
        <taxon>Viridiplantae</taxon>
        <taxon>Streptophyta</taxon>
        <taxon>Embryophyta</taxon>
        <taxon>Tracheophyta</taxon>
        <taxon>Spermatophyta</taxon>
        <taxon>Magnoliopsida</taxon>
        <taxon>Ranunculales</taxon>
        <taxon>Circaeasteraceae</taxon>
        <taxon>Kingdonia</taxon>
    </lineage>
</organism>
<dbReference type="AlphaFoldDB" id="A0A7J7KWW0"/>